<evidence type="ECO:0000313" key="3">
    <source>
        <dbReference type="Proteomes" id="UP000053647"/>
    </source>
</evidence>
<keyword evidence="3" id="KW-1185">Reference proteome</keyword>
<dbReference type="GO" id="GO:0005524">
    <property type="term" value="F:ATP binding"/>
    <property type="evidence" value="ECO:0007669"/>
    <property type="project" value="InterPro"/>
</dbReference>
<dbReference type="PANTHER" id="PTHR44329">
    <property type="entry name" value="SERINE/THREONINE-PROTEIN KINASE TNNI3K-RELATED"/>
    <property type="match status" value="1"/>
</dbReference>
<dbReference type="InterPro" id="IPR001245">
    <property type="entry name" value="Ser-Thr/Tyr_kinase_cat_dom"/>
</dbReference>
<feature type="domain" description="Protein kinase" evidence="1">
    <location>
        <begin position="1"/>
        <end position="126"/>
    </location>
</feature>
<dbReference type="Gene3D" id="1.10.510.10">
    <property type="entry name" value="Transferase(Phosphotransferase) domain 1"/>
    <property type="match status" value="1"/>
</dbReference>
<dbReference type="PROSITE" id="PS50011">
    <property type="entry name" value="PROTEIN_KINASE_DOM"/>
    <property type="match status" value="1"/>
</dbReference>
<reference evidence="2 3" key="1">
    <citation type="submission" date="2014-06" db="EMBL/GenBank/DDBJ databases">
        <authorList>
            <consortium name="DOE Joint Genome Institute"/>
            <person name="Kuo A."/>
            <person name="Kohler A."/>
            <person name="Nagy L.G."/>
            <person name="Floudas D."/>
            <person name="Copeland A."/>
            <person name="Barry K.W."/>
            <person name="Cichocki N."/>
            <person name="Veneault-Fourrey C."/>
            <person name="LaButti K."/>
            <person name="Lindquist E.A."/>
            <person name="Lipzen A."/>
            <person name="Lundell T."/>
            <person name="Morin E."/>
            <person name="Murat C."/>
            <person name="Sun H."/>
            <person name="Tunlid A."/>
            <person name="Henrissat B."/>
            <person name="Grigoriev I.V."/>
            <person name="Hibbett D.S."/>
            <person name="Martin F."/>
            <person name="Nordberg H.P."/>
            <person name="Cantor M.N."/>
            <person name="Hua S.X."/>
        </authorList>
    </citation>
    <scope>NUCLEOTIDE SEQUENCE [LARGE SCALE GENOMIC DNA]</scope>
    <source>
        <strain evidence="2 3">ATCC 200175</strain>
    </source>
</reference>
<dbReference type="AlphaFoldDB" id="A0A0C9TJ94"/>
<evidence type="ECO:0000259" key="1">
    <source>
        <dbReference type="PROSITE" id="PS50011"/>
    </source>
</evidence>
<dbReference type="EMBL" id="KN819395">
    <property type="protein sequence ID" value="KIJ10813.1"/>
    <property type="molecule type" value="Genomic_DNA"/>
</dbReference>
<reference evidence="3" key="2">
    <citation type="submission" date="2015-01" db="EMBL/GenBank/DDBJ databases">
        <title>Evolutionary Origins and Diversification of the Mycorrhizal Mutualists.</title>
        <authorList>
            <consortium name="DOE Joint Genome Institute"/>
            <consortium name="Mycorrhizal Genomics Consortium"/>
            <person name="Kohler A."/>
            <person name="Kuo A."/>
            <person name="Nagy L.G."/>
            <person name="Floudas D."/>
            <person name="Copeland A."/>
            <person name="Barry K.W."/>
            <person name="Cichocki N."/>
            <person name="Veneault-Fourrey C."/>
            <person name="LaButti K."/>
            <person name="Lindquist E.A."/>
            <person name="Lipzen A."/>
            <person name="Lundell T."/>
            <person name="Morin E."/>
            <person name="Murat C."/>
            <person name="Riley R."/>
            <person name="Ohm R."/>
            <person name="Sun H."/>
            <person name="Tunlid A."/>
            <person name="Henrissat B."/>
            <person name="Grigoriev I.V."/>
            <person name="Hibbett D.S."/>
            <person name="Martin F."/>
        </authorList>
    </citation>
    <scope>NUCLEOTIDE SEQUENCE [LARGE SCALE GENOMIC DNA]</scope>
    <source>
        <strain evidence="3">ATCC 200175</strain>
    </source>
</reference>
<gene>
    <name evidence="2" type="ORF">PAXINDRAFT_172034</name>
</gene>
<dbReference type="OrthoDB" id="346907at2759"/>
<organism evidence="2 3">
    <name type="scientific">Paxillus involutus ATCC 200175</name>
    <dbReference type="NCBI Taxonomy" id="664439"/>
    <lineage>
        <taxon>Eukaryota</taxon>
        <taxon>Fungi</taxon>
        <taxon>Dikarya</taxon>
        <taxon>Basidiomycota</taxon>
        <taxon>Agaricomycotina</taxon>
        <taxon>Agaricomycetes</taxon>
        <taxon>Agaricomycetidae</taxon>
        <taxon>Boletales</taxon>
        <taxon>Paxilineae</taxon>
        <taxon>Paxillaceae</taxon>
        <taxon>Paxillus</taxon>
    </lineage>
</organism>
<dbReference type="Proteomes" id="UP000053647">
    <property type="component" value="Unassembled WGS sequence"/>
</dbReference>
<proteinExistence type="predicted"/>
<dbReference type="Pfam" id="PF07714">
    <property type="entry name" value="PK_Tyr_Ser-Thr"/>
    <property type="match status" value="1"/>
</dbReference>
<dbReference type="SUPFAM" id="SSF56112">
    <property type="entry name" value="Protein kinase-like (PK-like)"/>
    <property type="match status" value="1"/>
</dbReference>
<sequence length="126" mass="13939">MVEFMGTSYLSSSMNGTARWAAPEIFTTRDDESSAWVPTEQSDIYSFGSIILQVCTGEVPYVNLQRDVQVLLALSRGVKPSRPATSCMTDRIWDFIQTCWSTEGHDAGRPSAEEALNLIQGELSLL</sequence>
<dbReference type="PANTHER" id="PTHR44329:SF214">
    <property type="entry name" value="PROTEIN KINASE DOMAIN-CONTAINING PROTEIN"/>
    <property type="match status" value="1"/>
</dbReference>
<dbReference type="InterPro" id="IPR011009">
    <property type="entry name" value="Kinase-like_dom_sf"/>
</dbReference>
<name>A0A0C9TJ94_PAXIN</name>
<dbReference type="GO" id="GO:0004674">
    <property type="term" value="F:protein serine/threonine kinase activity"/>
    <property type="evidence" value="ECO:0007669"/>
    <property type="project" value="TreeGrafter"/>
</dbReference>
<dbReference type="InterPro" id="IPR051681">
    <property type="entry name" value="Ser/Thr_Kinases-Pseudokinases"/>
</dbReference>
<dbReference type="HOGENOM" id="CLU_000288_7_18_1"/>
<evidence type="ECO:0000313" key="2">
    <source>
        <dbReference type="EMBL" id="KIJ10813.1"/>
    </source>
</evidence>
<dbReference type="InterPro" id="IPR000719">
    <property type="entry name" value="Prot_kinase_dom"/>
</dbReference>
<protein>
    <recommendedName>
        <fullName evidence="1">Protein kinase domain-containing protein</fullName>
    </recommendedName>
</protein>
<accession>A0A0C9TJ94</accession>